<dbReference type="Pfam" id="PF01042">
    <property type="entry name" value="Ribonuc_L-PSP"/>
    <property type="match status" value="1"/>
</dbReference>
<dbReference type="PANTHER" id="PTHR43857">
    <property type="entry name" value="BLR7761 PROTEIN"/>
    <property type="match status" value="1"/>
</dbReference>
<dbReference type="PANTHER" id="PTHR43857:SF1">
    <property type="entry name" value="YJGH FAMILY PROTEIN"/>
    <property type="match status" value="1"/>
</dbReference>
<evidence type="ECO:0000313" key="2">
    <source>
        <dbReference type="Proteomes" id="UP000243719"/>
    </source>
</evidence>
<name>A0A1H2PPF9_9BURK</name>
<dbReference type="STRING" id="1770053.SAMN05216551_105261"/>
<dbReference type="RefSeq" id="WP_091907883.1">
    <property type="nucleotide sequence ID" value="NZ_FNLO01000005.1"/>
</dbReference>
<dbReference type="OrthoDB" id="9808943at2"/>
<dbReference type="CDD" id="cd00448">
    <property type="entry name" value="YjgF_YER057c_UK114_family"/>
    <property type="match status" value="1"/>
</dbReference>
<gene>
    <name evidence="1" type="ORF">SAMN05216551_105261</name>
</gene>
<evidence type="ECO:0000313" key="1">
    <source>
        <dbReference type="EMBL" id="SDV48644.1"/>
    </source>
</evidence>
<keyword evidence="2" id="KW-1185">Reference proteome</keyword>
<proteinExistence type="predicted"/>
<dbReference type="InterPro" id="IPR035959">
    <property type="entry name" value="RutC-like_sf"/>
</dbReference>
<dbReference type="Proteomes" id="UP000243719">
    <property type="component" value="Unassembled WGS sequence"/>
</dbReference>
<protein>
    <submittedName>
        <fullName evidence="1">Enamine deaminase RidA, house cleaning of reactive enamine intermediates, YjgF/YER057c/UK114 family</fullName>
    </submittedName>
</protein>
<accession>A0A1H2PPF9</accession>
<dbReference type="AlphaFoldDB" id="A0A1H2PPF9"/>
<dbReference type="SUPFAM" id="SSF55298">
    <property type="entry name" value="YjgF-like"/>
    <property type="match status" value="1"/>
</dbReference>
<sequence>MADSAPAVRLVSTEAPDLPTSTWTNGIRIGNELVLSGMTAYPAARDAALDTYGQTLVVLGKIKSLVEAAGGSINNICRLVVYVTDIADKEAVGRARREFFASVGAFPCSTLVEVSKLVFPELTVEIDGFARLDFDLGALGA</sequence>
<dbReference type="Gene3D" id="3.30.1330.40">
    <property type="entry name" value="RutC-like"/>
    <property type="match status" value="1"/>
</dbReference>
<reference evidence="2" key="1">
    <citation type="submission" date="2016-09" db="EMBL/GenBank/DDBJ databases">
        <authorList>
            <person name="Varghese N."/>
            <person name="Submissions S."/>
        </authorList>
    </citation>
    <scope>NUCLEOTIDE SEQUENCE [LARGE SCALE GENOMIC DNA]</scope>
    <source>
        <strain evidence="2">JS23</strain>
    </source>
</reference>
<organism evidence="1 2">
    <name type="scientific">Chitinasiproducens palmae</name>
    <dbReference type="NCBI Taxonomy" id="1770053"/>
    <lineage>
        <taxon>Bacteria</taxon>
        <taxon>Pseudomonadati</taxon>
        <taxon>Pseudomonadota</taxon>
        <taxon>Betaproteobacteria</taxon>
        <taxon>Burkholderiales</taxon>
        <taxon>Burkholderiaceae</taxon>
        <taxon>Chitinasiproducens</taxon>
    </lineage>
</organism>
<dbReference type="EMBL" id="FNLO01000005">
    <property type="protein sequence ID" value="SDV48644.1"/>
    <property type="molecule type" value="Genomic_DNA"/>
</dbReference>
<dbReference type="InterPro" id="IPR006175">
    <property type="entry name" value="YjgF/YER057c/UK114"/>
</dbReference>